<evidence type="ECO:0000313" key="1">
    <source>
        <dbReference type="EMBL" id="MCT4332856.1"/>
    </source>
</evidence>
<dbReference type="RefSeq" id="WP_260277008.1">
    <property type="nucleotide sequence ID" value="NZ_JANAVZ010000004.1"/>
</dbReference>
<accession>A0ABT2K8Z0</accession>
<dbReference type="InterPro" id="IPR027417">
    <property type="entry name" value="P-loop_NTPase"/>
</dbReference>
<protein>
    <submittedName>
        <fullName evidence="1">AAA family ATPase</fullName>
    </submittedName>
</protein>
<dbReference type="SUPFAM" id="SSF52540">
    <property type="entry name" value="P-loop containing nucleoside triphosphate hydrolases"/>
    <property type="match status" value="1"/>
</dbReference>
<dbReference type="Gene3D" id="3.40.50.300">
    <property type="entry name" value="P-loop containing nucleotide triphosphate hydrolases"/>
    <property type="match status" value="3"/>
</dbReference>
<comment type="caution">
    <text evidence="1">The sequence shown here is derived from an EMBL/GenBank/DDBJ whole genome shotgun (WGS) entry which is preliminary data.</text>
</comment>
<sequence>MIQRLLSLSGPRVIIAVVGPPGSGKSTLAASLVARLDRAALVPMDGFHLDDRILDARGLRDRKGAVETFDASGFAALASRMAVPGSDVFYPVFDRSREIAIAGAGVVRDTDRVIVIEGNYLLLDQSPWNRVEYDLTVSLNVPEDELRRRLTQRWQGLGKSPDAVAAHLENDLRNARLVAAQSRAADVTLVGQKAHHEPGEA</sequence>
<proteinExistence type="predicted"/>
<reference evidence="1 2" key="1">
    <citation type="submission" date="2022-04" db="EMBL/GenBank/DDBJ databases">
        <title>Paracoccus sp. YLB-12 draft genome sequence.</title>
        <authorList>
            <person name="Yu L."/>
        </authorList>
    </citation>
    <scope>NUCLEOTIDE SEQUENCE [LARGE SCALE GENOMIC DNA]</scope>
    <source>
        <strain evidence="1 2">YLB-12</strain>
    </source>
</reference>
<organism evidence="1 2">
    <name type="scientific">Paracoccus maritimus</name>
    <dbReference type="NCBI Taxonomy" id="2933292"/>
    <lineage>
        <taxon>Bacteria</taxon>
        <taxon>Pseudomonadati</taxon>
        <taxon>Pseudomonadota</taxon>
        <taxon>Alphaproteobacteria</taxon>
        <taxon>Rhodobacterales</taxon>
        <taxon>Paracoccaceae</taxon>
        <taxon>Paracoccus</taxon>
    </lineage>
</organism>
<dbReference type="Pfam" id="PF13238">
    <property type="entry name" value="AAA_18"/>
    <property type="match status" value="1"/>
</dbReference>
<keyword evidence="2" id="KW-1185">Reference proteome</keyword>
<name>A0ABT2K8Z0_9RHOB</name>
<dbReference type="Proteomes" id="UP001320702">
    <property type="component" value="Unassembled WGS sequence"/>
</dbReference>
<evidence type="ECO:0000313" key="2">
    <source>
        <dbReference type="Proteomes" id="UP001320702"/>
    </source>
</evidence>
<dbReference type="PANTHER" id="PTHR10285">
    <property type="entry name" value="URIDINE KINASE"/>
    <property type="match status" value="1"/>
</dbReference>
<dbReference type="EMBL" id="JANAVZ010000004">
    <property type="protein sequence ID" value="MCT4332856.1"/>
    <property type="molecule type" value="Genomic_DNA"/>
</dbReference>
<gene>
    <name evidence="1" type="ORF">MU516_08240</name>
</gene>